<gene>
    <name evidence="7 11" type="primary">acpP</name>
    <name evidence="11" type="ORF">CLIT_5c00820</name>
</gene>
<dbReference type="NCBIfam" id="NF002150">
    <property type="entry name" value="PRK00982.1-4"/>
    <property type="match status" value="1"/>
</dbReference>
<sequence>MVFEKVRQVIADQLGIDDTDKITMGTSLVEDLEADSLDAVEIVMALEDEFDLEIADEQAENFKTVKQICDYIEENA</sequence>
<dbReference type="GO" id="GO:0005829">
    <property type="term" value="C:cytosol"/>
    <property type="evidence" value="ECO:0007669"/>
    <property type="project" value="TreeGrafter"/>
</dbReference>
<comment type="similarity">
    <text evidence="7">Belongs to the acyl carrier protein (ACP) family.</text>
</comment>
<reference evidence="11 12" key="1">
    <citation type="submission" date="2014-03" db="EMBL/GenBank/DDBJ databases">
        <title>Genome sequence of Clostridium litorale W6, DSM 5388.</title>
        <authorList>
            <person name="Poehlein A."/>
            <person name="Jagirdar A."/>
            <person name="Khonsari B."/>
            <person name="Chibani C.M."/>
            <person name="Gutierrez Gutierrez D.A."/>
            <person name="Davydova E."/>
            <person name="Alghaithi H.S."/>
            <person name="Nair K.P."/>
            <person name="Dhamotharan K."/>
            <person name="Chandran L."/>
            <person name="G W."/>
            <person name="Daniel R."/>
        </authorList>
    </citation>
    <scope>NUCLEOTIDE SEQUENCE [LARGE SCALE GENOMIC DNA]</scope>
    <source>
        <strain evidence="11 12">W6</strain>
    </source>
</reference>
<dbReference type="SUPFAM" id="SSF47336">
    <property type="entry name" value="ACP-like"/>
    <property type="match status" value="1"/>
</dbReference>
<comment type="caution">
    <text evidence="11">The sequence shown here is derived from an EMBL/GenBank/DDBJ whole genome shotgun (WGS) entry which is preliminary data.</text>
</comment>
<protein>
    <recommendedName>
        <fullName evidence="7 8">Acyl carrier protein</fullName>
        <shortName evidence="7">ACP</shortName>
    </recommendedName>
</protein>
<evidence type="ECO:0000256" key="5">
    <source>
        <dbReference type="ARBA" id="ARBA00023098"/>
    </source>
</evidence>
<dbReference type="EMBL" id="JJMM01000005">
    <property type="protein sequence ID" value="KDR96070.1"/>
    <property type="molecule type" value="Genomic_DNA"/>
</dbReference>
<dbReference type="InterPro" id="IPR036736">
    <property type="entry name" value="ACP-like_sf"/>
</dbReference>
<keyword evidence="3 7" id="KW-0597">Phosphoprotein</keyword>
<keyword evidence="6 7" id="KW-0275">Fatty acid biosynthesis</keyword>
<dbReference type="Pfam" id="PF00550">
    <property type="entry name" value="PP-binding"/>
    <property type="match status" value="1"/>
</dbReference>
<comment type="subcellular location">
    <subcellularLocation>
        <location evidence="7">Cytoplasm</location>
    </subcellularLocation>
</comment>
<keyword evidence="12" id="KW-1185">Reference proteome</keyword>
<keyword evidence="2 7" id="KW-0444">Lipid biosynthesis</keyword>
<dbReference type="NCBIfam" id="NF002148">
    <property type="entry name" value="PRK00982.1-2"/>
    <property type="match status" value="1"/>
</dbReference>
<dbReference type="HAMAP" id="MF_01217">
    <property type="entry name" value="Acyl_carrier"/>
    <property type="match status" value="1"/>
</dbReference>
<comment type="PTM">
    <text evidence="9">4'-phosphopantetheine is transferred from CoA to a specific serine of apo-ACP by acpS.</text>
</comment>
<dbReference type="GO" id="GO:0000035">
    <property type="term" value="F:acyl binding"/>
    <property type="evidence" value="ECO:0007669"/>
    <property type="project" value="TreeGrafter"/>
</dbReference>
<dbReference type="PANTHER" id="PTHR20863">
    <property type="entry name" value="ACYL CARRIER PROTEIN"/>
    <property type="match status" value="1"/>
</dbReference>
<evidence type="ECO:0000256" key="3">
    <source>
        <dbReference type="ARBA" id="ARBA00022553"/>
    </source>
</evidence>
<dbReference type="NCBIfam" id="TIGR00517">
    <property type="entry name" value="acyl_carrier"/>
    <property type="match status" value="1"/>
</dbReference>
<dbReference type="GO" id="GO:0000036">
    <property type="term" value="F:acyl carrier activity"/>
    <property type="evidence" value="ECO:0007669"/>
    <property type="project" value="UniProtKB-UniRule"/>
</dbReference>
<evidence type="ECO:0000256" key="9">
    <source>
        <dbReference type="RuleBase" id="RU003545"/>
    </source>
</evidence>
<dbReference type="Gene3D" id="1.10.1200.10">
    <property type="entry name" value="ACP-like"/>
    <property type="match status" value="1"/>
</dbReference>
<comment type="pathway">
    <text evidence="7 9">Lipid metabolism; fatty acid biosynthesis.</text>
</comment>
<keyword evidence="7" id="KW-0963">Cytoplasm</keyword>
<evidence type="ECO:0000256" key="1">
    <source>
        <dbReference type="ARBA" id="ARBA00022450"/>
    </source>
</evidence>
<evidence type="ECO:0000313" key="12">
    <source>
        <dbReference type="Proteomes" id="UP000027946"/>
    </source>
</evidence>
<dbReference type="PROSITE" id="PS50075">
    <property type="entry name" value="CARRIER"/>
    <property type="match status" value="1"/>
</dbReference>
<dbReference type="STRING" id="1121324.CLIT_5c00820"/>
<evidence type="ECO:0000256" key="7">
    <source>
        <dbReference type="HAMAP-Rule" id="MF_01217"/>
    </source>
</evidence>
<keyword evidence="1 7" id="KW-0596">Phosphopantetheine</keyword>
<dbReference type="InterPro" id="IPR009081">
    <property type="entry name" value="PP-bd_ACP"/>
</dbReference>
<organism evidence="11 12">
    <name type="scientific">Peptoclostridium litorale DSM 5388</name>
    <dbReference type="NCBI Taxonomy" id="1121324"/>
    <lineage>
        <taxon>Bacteria</taxon>
        <taxon>Bacillati</taxon>
        <taxon>Bacillota</taxon>
        <taxon>Clostridia</taxon>
        <taxon>Peptostreptococcales</taxon>
        <taxon>Peptoclostridiaceae</taxon>
        <taxon>Peptoclostridium</taxon>
    </lineage>
</organism>
<dbReference type="Proteomes" id="UP000027946">
    <property type="component" value="Unassembled WGS sequence"/>
</dbReference>
<feature type="domain" description="Carrier" evidence="10">
    <location>
        <begin position="1"/>
        <end position="76"/>
    </location>
</feature>
<dbReference type="InterPro" id="IPR003231">
    <property type="entry name" value="ACP"/>
</dbReference>
<dbReference type="eggNOG" id="COG0236">
    <property type="taxonomic scope" value="Bacteria"/>
</dbReference>
<dbReference type="GO" id="GO:0016020">
    <property type="term" value="C:membrane"/>
    <property type="evidence" value="ECO:0007669"/>
    <property type="project" value="GOC"/>
</dbReference>
<dbReference type="AlphaFoldDB" id="A0A069RIW2"/>
<proteinExistence type="inferred from homology"/>
<name>A0A069RIW2_PEPLI</name>
<accession>A0A069RIW2</accession>
<dbReference type="UniPathway" id="UPA00094"/>
<comment type="PTM">
    <text evidence="7">4'-phosphopantetheine is transferred from CoA to a specific serine of apo-ACP by AcpS. This modification is essential for activity because fatty acids are bound in thioester linkage to the sulfhydryl of the prosthetic group.</text>
</comment>
<dbReference type="PANTHER" id="PTHR20863:SF76">
    <property type="entry name" value="CARRIER DOMAIN-CONTAINING PROTEIN"/>
    <property type="match status" value="1"/>
</dbReference>
<evidence type="ECO:0000256" key="2">
    <source>
        <dbReference type="ARBA" id="ARBA00022516"/>
    </source>
</evidence>
<dbReference type="GO" id="GO:0009245">
    <property type="term" value="P:lipid A biosynthetic process"/>
    <property type="evidence" value="ECO:0007669"/>
    <property type="project" value="TreeGrafter"/>
</dbReference>
<evidence type="ECO:0000256" key="4">
    <source>
        <dbReference type="ARBA" id="ARBA00022832"/>
    </source>
</evidence>
<feature type="modified residue" description="O-(pantetheine 4'-phosphoryl)serine" evidence="7">
    <location>
        <position position="36"/>
    </location>
</feature>
<evidence type="ECO:0000256" key="6">
    <source>
        <dbReference type="ARBA" id="ARBA00023160"/>
    </source>
</evidence>
<evidence type="ECO:0000256" key="8">
    <source>
        <dbReference type="NCBIfam" id="TIGR00517"/>
    </source>
</evidence>
<evidence type="ECO:0000259" key="10">
    <source>
        <dbReference type="PROSITE" id="PS50075"/>
    </source>
</evidence>
<keyword evidence="5 7" id="KW-0443">Lipid metabolism</keyword>
<comment type="function">
    <text evidence="7 9">Carrier of the growing fatty acid chain in fatty acid biosynthesis.</text>
</comment>
<keyword evidence="4 7" id="KW-0276">Fatty acid metabolism</keyword>
<evidence type="ECO:0000313" key="11">
    <source>
        <dbReference type="EMBL" id="KDR96070.1"/>
    </source>
</evidence>